<dbReference type="SMART" id="SM00836">
    <property type="entry name" value="DALR_1"/>
    <property type="match status" value="1"/>
</dbReference>
<dbReference type="PRINTS" id="PR01038">
    <property type="entry name" value="TRNASYNTHARG"/>
</dbReference>
<reference evidence="13 14" key="1">
    <citation type="submission" date="2019-06" db="EMBL/GenBank/DDBJ databases">
        <title>Flavibacter putida gen. nov., sp. nov., a novel marine bacterium of the family Flavobacteriaceae isolated from coastal seawater.</title>
        <authorList>
            <person name="Feng X."/>
        </authorList>
    </citation>
    <scope>NUCLEOTIDE SEQUENCE [LARGE SCALE GENOMIC DNA]</scope>
    <source>
        <strain evidence="13 14">PLHSN227</strain>
    </source>
</reference>
<evidence type="ECO:0000256" key="3">
    <source>
        <dbReference type="ARBA" id="ARBA00022598"/>
    </source>
</evidence>
<dbReference type="FunFam" id="3.40.50.620:FF:000125">
    <property type="entry name" value="Arginine--tRNA ligase"/>
    <property type="match status" value="1"/>
</dbReference>
<evidence type="ECO:0000256" key="5">
    <source>
        <dbReference type="ARBA" id="ARBA00022840"/>
    </source>
</evidence>
<evidence type="ECO:0000256" key="6">
    <source>
        <dbReference type="ARBA" id="ARBA00022917"/>
    </source>
</evidence>
<dbReference type="GO" id="GO:0004814">
    <property type="term" value="F:arginine-tRNA ligase activity"/>
    <property type="evidence" value="ECO:0007669"/>
    <property type="project" value="UniProtKB-UniRule"/>
</dbReference>
<dbReference type="Proteomes" id="UP000317169">
    <property type="component" value="Unassembled WGS sequence"/>
</dbReference>
<comment type="similarity">
    <text evidence="1 9 10">Belongs to the class-I aminoacyl-tRNA synthetase family.</text>
</comment>
<dbReference type="GO" id="GO:0005737">
    <property type="term" value="C:cytoplasm"/>
    <property type="evidence" value="ECO:0007669"/>
    <property type="project" value="UniProtKB-SubCell"/>
</dbReference>
<evidence type="ECO:0000256" key="1">
    <source>
        <dbReference type="ARBA" id="ARBA00005594"/>
    </source>
</evidence>
<evidence type="ECO:0000313" key="14">
    <source>
        <dbReference type="Proteomes" id="UP000317169"/>
    </source>
</evidence>
<dbReference type="Pfam" id="PF05746">
    <property type="entry name" value="DALR_1"/>
    <property type="match status" value="1"/>
</dbReference>
<dbReference type="InterPro" id="IPR005148">
    <property type="entry name" value="Arg-tRNA-synth_N"/>
</dbReference>
<keyword evidence="2 9" id="KW-0963">Cytoplasm</keyword>
<evidence type="ECO:0000259" key="11">
    <source>
        <dbReference type="SMART" id="SM00836"/>
    </source>
</evidence>
<evidence type="ECO:0000256" key="4">
    <source>
        <dbReference type="ARBA" id="ARBA00022741"/>
    </source>
</evidence>
<keyword evidence="7 9" id="KW-0030">Aminoacyl-tRNA synthetase</keyword>
<feature type="domain" description="DALR anticodon binding" evidence="11">
    <location>
        <begin position="476"/>
        <end position="591"/>
    </location>
</feature>
<evidence type="ECO:0000259" key="12">
    <source>
        <dbReference type="SMART" id="SM01016"/>
    </source>
</evidence>
<evidence type="ECO:0000313" key="13">
    <source>
        <dbReference type="EMBL" id="TQD34867.1"/>
    </source>
</evidence>
<dbReference type="InterPro" id="IPR009080">
    <property type="entry name" value="tRNAsynth_Ia_anticodon-bd"/>
</dbReference>
<dbReference type="Gene3D" id="3.40.50.620">
    <property type="entry name" value="HUPs"/>
    <property type="match status" value="1"/>
</dbReference>
<dbReference type="Gene3D" id="1.10.730.10">
    <property type="entry name" value="Isoleucyl-tRNA Synthetase, Domain 1"/>
    <property type="match status" value="1"/>
</dbReference>
<dbReference type="InterPro" id="IPR036695">
    <property type="entry name" value="Arg-tRNA-synth_N_sf"/>
</dbReference>
<evidence type="ECO:0000256" key="9">
    <source>
        <dbReference type="HAMAP-Rule" id="MF_00123"/>
    </source>
</evidence>
<evidence type="ECO:0000256" key="7">
    <source>
        <dbReference type="ARBA" id="ARBA00023146"/>
    </source>
</evidence>
<proteinExistence type="inferred from homology"/>
<accession>A0A507ZD81</accession>
<keyword evidence="4 9" id="KW-0547">Nucleotide-binding</keyword>
<dbReference type="AlphaFoldDB" id="A0A507ZD81"/>
<dbReference type="GO" id="GO:0006420">
    <property type="term" value="P:arginyl-tRNA aminoacylation"/>
    <property type="evidence" value="ECO:0007669"/>
    <property type="project" value="UniProtKB-UniRule"/>
</dbReference>
<dbReference type="OrthoDB" id="9805987at2"/>
<dbReference type="SUPFAM" id="SSF52374">
    <property type="entry name" value="Nucleotidylyl transferase"/>
    <property type="match status" value="1"/>
</dbReference>
<keyword evidence="5 9" id="KW-0067">ATP-binding</keyword>
<dbReference type="EMBL" id="VIAR01000013">
    <property type="protein sequence ID" value="TQD34867.1"/>
    <property type="molecule type" value="Genomic_DNA"/>
</dbReference>
<comment type="subcellular location">
    <subcellularLocation>
        <location evidence="9">Cytoplasm</location>
    </subcellularLocation>
</comment>
<dbReference type="NCBIfam" id="TIGR00456">
    <property type="entry name" value="argS"/>
    <property type="match status" value="1"/>
</dbReference>
<dbReference type="InterPro" id="IPR008909">
    <property type="entry name" value="DALR_anticod-bd"/>
</dbReference>
<dbReference type="Pfam" id="PF00750">
    <property type="entry name" value="tRNA-synt_1d"/>
    <property type="match status" value="1"/>
</dbReference>
<evidence type="ECO:0000256" key="10">
    <source>
        <dbReference type="RuleBase" id="RU363038"/>
    </source>
</evidence>
<dbReference type="PANTHER" id="PTHR11956">
    <property type="entry name" value="ARGINYL-TRNA SYNTHETASE"/>
    <property type="match status" value="1"/>
</dbReference>
<dbReference type="HAMAP" id="MF_00123">
    <property type="entry name" value="Arg_tRNA_synth"/>
    <property type="match status" value="1"/>
</dbReference>
<gene>
    <name evidence="9" type="primary">argS</name>
    <name evidence="13" type="ORF">FKR84_11775</name>
</gene>
<dbReference type="InterPro" id="IPR014729">
    <property type="entry name" value="Rossmann-like_a/b/a_fold"/>
</dbReference>
<dbReference type="FunFam" id="1.10.730.10:FF:000006">
    <property type="entry name" value="Arginyl-tRNA synthetase 2, mitochondrial"/>
    <property type="match status" value="1"/>
</dbReference>
<dbReference type="PANTHER" id="PTHR11956:SF5">
    <property type="entry name" value="ARGININE--TRNA LIGASE, CYTOPLASMIC"/>
    <property type="match status" value="1"/>
</dbReference>
<keyword evidence="14" id="KW-1185">Reference proteome</keyword>
<feature type="domain" description="Arginyl tRNA synthetase N-terminal" evidence="12">
    <location>
        <begin position="1"/>
        <end position="86"/>
    </location>
</feature>
<dbReference type="SUPFAM" id="SSF47323">
    <property type="entry name" value="Anticodon-binding domain of a subclass of class I aminoacyl-tRNA synthetases"/>
    <property type="match status" value="1"/>
</dbReference>
<evidence type="ECO:0000256" key="8">
    <source>
        <dbReference type="ARBA" id="ARBA00049339"/>
    </source>
</evidence>
<dbReference type="EC" id="6.1.1.19" evidence="9"/>
<comment type="catalytic activity">
    <reaction evidence="8 9">
        <text>tRNA(Arg) + L-arginine + ATP = L-arginyl-tRNA(Arg) + AMP + diphosphate</text>
        <dbReference type="Rhea" id="RHEA:20301"/>
        <dbReference type="Rhea" id="RHEA-COMP:9658"/>
        <dbReference type="Rhea" id="RHEA-COMP:9673"/>
        <dbReference type="ChEBI" id="CHEBI:30616"/>
        <dbReference type="ChEBI" id="CHEBI:32682"/>
        <dbReference type="ChEBI" id="CHEBI:33019"/>
        <dbReference type="ChEBI" id="CHEBI:78442"/>
        <dbReference type="ChEBI" id="CHEBI:78513"/>
        <dbReference type="ChEBI" id="CHEBI:456215"/>
        <dbReference type="EC" id="6.1.1.19"/>
    </reaction>
</comment>
<dbReference type="Pfam" id="PF03485">
    <property type="entry name" value="Arg_tRNA_synt_N"/>
    <property type="match status" value="1"/>
</dbReference>
<organism evidence="13 14">
    <name type="scientific">Haloflavibacter putidus</name>
    <dbReference type="NCBI Taxonomy" id="2576776"/>
    <lineage>
        <taxon>Bacteria</taxon>
        <taxon>Pseudomonadati</taxon>
        <taxon>Bacteroidota</taxon>
        <taxon>Flavobacteriia</taxon>
        <taxon>Flavobacteriales</taxon>
        <taxon>Flavobacteriaceae</taxon>
        <taxon>Haloflavibacter</taxon>
    </lineage>
</organism>
<comment type="caution">
    <text evidence="13">The sequence shown here is derived from an EMBL/GenBank/DDBJ whole genome shotgun (WGS) entry which is preliminary data.</text>
</comment>
<dbReference type="SUPFAM" id="SSF55190">
    <property type="entry name" value="Arginyl-tRNA synthetase (ArgRS), N-terminal 'additional' domain"/>
    <property type="match status" value="1"/>
</dbReference>
<protein>
    <recommendedName>
        <fullName evidence="9">Arginine--tRNA ligase</fullName>
        <ecNumber evidence="9">6.1.1.19</ecNumber>
    </recommendedName>
    <alternativeName>
        <fullName evidence="9">Arginyl-tRNA synthetase</fullName>
        <shortName evidence="9">ArgRS</shortName>
    </alternativeName>
</protein>
<keyword evidence="6 9" id="KW-0648">Protein biosynthesis</keyword>
<dbReference type="InterPro" id="IPR035684">
    <property type="entry name" value="ArgRS_core"/>
</dbReference>
<feature type="short sequence motif" description="'HIGH' region" evidence="9">
    <location>
        <begin position="123"/>
        <end position="133"/>
    </location>
</feature>
<dbReference type="InterPro" id="IPR001278">
    <property type="entry name" value="Arg-tRNA-ligase"/>
</dbReference>
<dbReference type="RefSeq" id="WP_141422514.1">
    <property type="nucleotide sequence ID" value="NZ_VIAR01000013.1"/>
</dbReference>
<dbReference type="GO" id="GO:0005524">
    <property type="term" value="F:ATP binding"/>
    <property type="evidence" value="ECO:0007669"/>
    <property type="project" value="UniProtKB-UniRule"/>
</dbReference>
<dbReference type="PROSITE" id="PS00178">
    <property type="entry name" value="AA_TRNA_LIGASE_I"/>
    <property type="match status" value="1"/>
</dbReference>
<sequence>MSIQDKLAEEVKNAVKKLHEVTLPDVELQATRKEFEGDVTVVVFPMLRQVKTNPVKLGESIGDYLLKNVKEVAKYNVVKGFLNIVLSDAYFLQDFNALKDKTNYGSVASTEKSDTIMVEYSSPNTNKPLHLGHIRNNLLGYSVAEILKAAGNTVYKTQIINDRGIHICKSMLAWKKFGEQETPETSGLKGDKLVGKYYVKFDQEYKTQIKELEKQGVPEEKAKKEAPLLLEAQKMLQKWEAGDKETVALWKKMNQWVYDGFKKTYAELGVDFDKNYYESDTYLLGKEVVNDGLKKGVFYKKEDGSVWIDLTDEGLDEKIVLRADGTAVYMTQDIGTAIQRVEDYAINGMVYTVGNEQDYHFKVLFLILKKLGFAWAENLYHLSYGMVDLPSGKMKSREGTVVDADDLIADMTQTAKEIAEDLGKLEAYSAEEKQELYKIIGLGALKYYILKVDPRKRILFNPEESVDFQGNTGPFIQYTYARIQSILRKVDFEYSKTIENYALHEKERELLKQIQLYPETVQQAAEQHSPALIANYAYDLVKSFNSFYQNISILGADKLEEKIFRVQLAKKVGETIKSAFELLGIEVPERM</sequence>
<dbReference type="SMART" id="SM01016">
    <property type="entry name" value="Arg_tRNA_synt_N"/>
    <property type="match status" value="1"/>
</dbReference>
<name>A0A507ZD81_9FLAO</name>
<dbReference type="Gene3D" id="3.30.1360.70">
    <property type="entry name" value="Arginyl tRNA synthetase N-terminal domain"/>
    <property type="match status" value="1"/>
</dbReference>
<keyword evidence="3 9" id="KW-0436">Ligase</keyword>
<comment type="subunit">
    <text evidence="9">Monomer.</text>
</comment>
<dbReference type="InterPro" id="IPR001412">
    <property type="entry name" value="aa-tRNA-synth_I_CS"/>
</dbReference>
<evidence type="ECO:0000256" key="2">
    <source>
        <dbReference type="ARBA" id="ARBA00022490"/>
    </source>
</evidence>